<dbReference type="InterPro" id="IPR014710">
    <property type="entry name" value="RmlC-like_jellyroll"/>
</dbReference>
<proteinExistence type="predicted"/>
<evidence type="ECO:0000256" key="1">
    <source>
        <dbReference type="ARBA" id="ARBA00022723"/>
    </source>
</evidence>
<evidence type="ECO:0000313" key="4">
    <source>
        <dbReference type="EMBL" id="WNG52101.1"/>
    </source>
</evidence>
<dbReference type="InterPro" id="IPR013096">
    <property type="entry name" value="Cupin_2"/>
</dbReference>
<sequence length="170" mass="18891">MSEKLEKSPAAPKSPLSRAADRALIPTESQQHPLNPQSEIHGHSLSELVGLRRLGVHLLRIPPGKESFVFHSHQLEEEWMYVLSGRGIAEIGDELHEVGPGDFLGFPTPSVGHHLRNTFSEDLVYLSGGERREMEVADFPRHNKRMVRVGSTVSLCPLDTVESFTLPEGK</sequence>
<protein>
    <submittedName>
        <fullName evidence="4">Cupin domain-containing protein</fullName>
    </submittedName>
</protein>
<dbReference type="EMBL" id="CP043494">
    <property type="protein sequence ID" value="WNG52101.1"/>
    <property type="molecule type" value="Genomic_DNA"/>
</dbReference>
<evidence type="ECO:0000313" key="5">
    <source>
        <dbReference type="Proteomes" id="UP001611383"/>
    </source>
</evidence>
<dbReference type="Gene3D" id="2.60.120.10">
    <property type="entry name" value="Jelly Rolls"/>
    <property type="match status" value="1"/>
</dbReference>
<name>A0ABY9X9M3_9BACT</name>
<dbReference type="Pfam" id="PF07883">
    <property type="entry name" value="Cupin_2"/>
    <property type="match status" value="1"/>
</dbReference>
<dbReference type="Proteomes" id="UP001611383">
    <property type="component" value="Chromosome"/>
</dbReference>
<feature type="domain" description="Cupin type-2" evidence="3">
    <location>
        <begin position="58"/>
        <end position="127"/>
    </location>
</feature>
<dbReference type="InterPro" id="IPR011051">
    <property type="entry name" value="RmlC_Cupin_sf"/>
</dbReference>
<feature type="region of interest" description="Disordered" evidence="2">
    <location>
        <begin position="1"/>
        <end position="25"/>
    </location>
</feature>
<dbReference type="RefSeq" id="WP_395812469.1">
    <property type="nucleotide sequence ID" value="NZ_CP043494.1"/>
</dbReference>
<gene>
    <name evidence="4" type="ORF">F0U60_54345</name>
</gene>
<dbReference type="PANTHER" id="PTHR35848">
    <property type="entry name" value="OXALATE-BINDING PROTEIN"/>
    <property type="match status" value="1"/>
</dbReference>
<dbReference type="CDD" id="cd02224">
    <property type="entry name" value="cupin_SPO2919-like"/>
    <property type="match status" value="1"/>
</dbReference>
<keyword evidence="1" id="KW-0479">Metal-binding</keyword>
<evidence type="ECO:0000259" key="3">
    <source>
        <dbReference type="Pfam" id="PF07883"/>
    </source>
</evidence>
<dbReference type="PANTHER" id="PTHR35848:SF6">
    <property type="entry name" value="CUPIN TYPE-2 DOMAIN-CONTAINING PROTEIN"/>
    <property type="match status" value="1"/>
</dbReference>
<reference evidence="4 5" key="1">
    <citation type="submission" date="2019-08" db="EMBL/GenBank/DDBJ databases">
        <title>Archangium and Cystobacter genomes.</title>
        <authorList>
            <person name="Chen I.-C.K."/>
            <person name="Wielgoss S."/>
        </authorList>
    </citation>
    <scope>NUCLEOTIDE SEQUENCE [LARGE SCALE GENOMIC DNA]</scope>
    <source>
        <strain evidence="4 5">Cbm 6</strain>
    </source>
</reference>
<dbReference type="InterPro" id="IPR051610">
    <property type="entry name" value="GPI/OXD"/>
</dbReference>
<accession>A0ABY9X9M3</accession>
<evidence type="ECO:0000256" key="2">
    <source>
        <dbReference type="SAM" id="MobiDB-lite"/>
    </source>
</evidence>
<organism evidence="4 5">
    <name type="scientific">Archangium minus</name>
    <dbReference type="NCBI Taxonomy" id="83450"/>
    <lineage>
        <taxon>Bacteria</taxon>
        <taxon>Pseudomonadati</taxon>
        <taxon>Myxococcota</taxon>
        <taxon>Myxococcia</taxon>
        <taxon>Myxococcales</taxon>
        <taxon>Cystobacterineae</taxon>
        <taxon>Archangiaceae</taxon>
        <taxon>Archangium</taxon>
    </lineage>
</organism>
<keyword evidence="5" id="KW-1185">Reference proteome</keyword>
<dbReference type="SUPFAM" id="SSF51182">
    <property type="entry name" value="RmlC-like cupins"/>
    <property type="match status" value="1"/>
</dbReference>